<dbReference type="PROSITE" id="PS50048">
    <property type="entry name" value="ZN2_CY6_FUNGAL_2"/>
    <property type="match status" value="1"/>
</dbReference>
<dbReference type="InterPro" id="IPR001138">
    <property type="entry name" value="Zn2Cys6_DnaBD"/>
</dbReference>
<protein>
    <submittedName>
        <fullName evidence="2">35233_t:CDS:1</fullName>
    </submittedName>
</protein>
<comment type="caution">
    <text evidence="2">The sequence shown here is derived from an EMBL/GenBank/DDBJ whole genome shotgun (WGS) entry which is preliminary data.</text>
</comment>
<dbReference type="Pfam" id="PF00172">
    <property type="entry name" value="Zn_clus"/>
    <property type="match status" value="1"/>
</dbReference>
<evidence type="ECO:0000313" key="2">
    <source>
        <dbReference type="EMBL" id="CAG8825748.1"/>
    </source>
</evidence>
<organism evidence="2 3">
    <name type="scientific">Gigaspora margarita</name>
    <dbReference type="NCBI Taxonomy" id="4874"/>
    <lineage>
        <taxon>Eukaryota</taxon>
        <taxon>Fungi</taxon>
        <taxon>Fungi incertae sedis</taxon>
        <taxon>Mucoromycota</taxon>
        <taxon>Glomeromycotina</taxon>
        <taxon>Glomeromycetes</taxon>
        <taxon>Diversisporales</taxon>
        <taxon>Gigasporaceae</taxon>
        <taxon>Gigaspora</taxon>
    </lineage>
</organism>
<dbReference type="SMART" id="SM00066">
    <property type="entry name" value="GAL4"/>
    <property type="match status" value="1"/>
</dbReference>
<dbReference type="Gene3D" id="4.10.240.10">
    <property type="entry name" value="Zn(2)-C6 fungal-type DNA-binding domain"/>
    <property type="match status" value="1"/>
</dbReference>
<dbReference type="EMBL" id="CAJVQB010037954">
    <property type="protein sequence ID" value="CAG8825748.1"/>
    <property type="molecule type" value="Genomic_DNA"/>
</dbReference>
<keyword evidence="3" id="KW-1185">Reference proteome</keyword>
<accession>A0ABN7WC11</accession>
<dbReference type="SUPFAM" id="SSF57701">
    <property type="entry name" value="Zn2/Cys6 DNA-binding domain"/>
    <property type="match status" value="1"/>
</dbReference>
<evidence type="ECO:0000313" key="3">
    <source>
        <dbReference type="Proteomes" id="UP000789901"/>
    </source>
</evidence>
<proteinExistence type="predicted"/>
<reference evidence="2 3" key="1">
    <citation type="submission" date="2021-06" db="EMBL/GenBank/DDBJ databases">
        <authorList>
            <person name="Kallberg Y."/>
            <person name="Tangrot J."/>
            <person name="Rosling A."/>
        </authorList>
    </citation>
    <scope>NUCLEOTIDE SEQUENCE [LARGE SCALE GENOMIC DNA]</scope>
    <source>
        <strain evidence="2 3">120-4 pot B 10/14</strain>
    </source>
</reference>
<sequence>MSQSDRPQISRTNTTQACTNCQRRRQRCEKLSEGDTNGTCAYCRNNNFHCENTSPKKRGRKPRSPGTAKVHCSFETIVSFIGQEQMQDDQNIESINSYESSFRTAEAQNNDSSIINSYQNITLSSTINLNETSSVEAPLNIYQYGAAETSQNSFYFDHEESAQNNDPSIINPYQNITLSSISHFNDFSSIETPHNVHSCGAAEASQNTYPCFHEESAQNNDSYQNVTPSFISYSNASFSLETPDPYTRNNIITSPNIHTYGANEQLFLISSNSFVHEGSMQNDDTLAIDLPQNASYSIVPFIYEEPTQNNDSFIINAYQNVTQSIINHSNDTSSFETPDPYNNFIISPNNYVYGTNEQLFLLPSTSFVHEGSLQNNDSLTIDLSQNTIYLNDSSFFETTNPYNNYYYSY</sequence>
<dbReference type="InterPro" id="IPR036864">
    <property type="entry name" value="Zn2-C6_fun-type_DNA-bd_sf"/>
</dbReference>
<evidence type="ECO:0000259" key="1">
    <source>
        <dbReference type="PROSITE" id="PS50048"/>
    </source>
</evidence>
<feature type="domain" description="Zn(2)-C6 fungal-type" evidence="1">
    <location>
        <begin position="17"/>
        <end position="50"/>
    </location>
</feature>
<dbReference type="Proteomes" id="UP000789901">
    <property type="component" value="Unassembled WGS sequence"/>
</dbReference>
<name>A0ABN7WC11_GIGMA</name>
<gene>
    <name evidence="2" type="ORF">GMARGA_LOCUS28926</name>
</gene>